<reference evidence="1 2" key="1">
    <citation type="journal article" date="2019" name="Nat. Ecol. Evol.">
        <title>Megaphylogeny resolves global patterns of mushroom evolution.</title>
        <authorList>
            <person name="Varga T."/>
            <person name="Krizsan K."/>
            <person name="Foldi C."/>
            <person name="Dima B."/>
            <person name="Sanchez-Garcia M."/>
            <person name="Sanchez-Ramirez S."/>
            <person name="Szollosi G.J."/>
            <person name="Szarkandi J.G."/>
            <person name="Papp V."/>
            <person name="Albert L."/>
            <person name="Andreopoulos W."/>
            <person name="Angelini C."/>
            <person name="Antonin V."/>
            <person name="Barry K.W."/>
            <person name="Bougher N.L."/>
            <person name="Buchanan P."/>
            <person name="Buyck B."/>
            <person name="Bense V."/>
            <person name="Catcheside P."/>
            <person name="Chovatia M."/>
            <person name="Cooper J."/>
            <person name="Damon W."/>
            <person name="Desjardin D."/>
            <person name="Finy P."/>
            <person name="Geml J."/>
            <person name="Haridas S."/>
            <person name="Hughes K."/>
            <person name="Justo A."/>
            <person name="Karasinski D."/>
            <person name="Kautmanova I."/>
            <person name="Kiss B."/>
            <person name="Kocsube S."/>
            <person name="Kotiranta H."/>
            <person name="LaButti K.M."/>
            <person name="Lechner B.E."/>
            <person name="Liimatainen K."/>
            <person name="Lipzen A."/>
            <person name="Lukacs Z."/>
            <person name="Mihaltcheva S."/>
            <person name="Morgado L.N."/>
            <person name="Niskanen T."/>
            <person name="Noordeloos M.E."/>
            <person name="Ohm R.A."/>
            <person name="Ortiz-Santana B."/>
            <person name="Ovrebo C."/>
            <person name="Racz N."/>
            <person name="Riley R."/>
            <person name="Savchenko A."/>
            <person name="Shiryaev A."/>
            <person name="Soop K."/>
            <person name="Spirin V."/>
            <person name="Szebenyi C."/>
            <person name="Tomsovsky M."/>
            <person name="Tulloss R.E."/>
            <person name="Uehling J."/>
            <person name="Grigoriev I.V."/>
            <person name="Vagvolgyi C."/>
            <person name="Papp T."/>
            <person name="Martin F.M."/>
            <person name="Miettinen O."/>
            <person name="Hibbett D.S."/>
            <person name="Nagy L.G."/>
        </authorList>
    </citation>
    <scope>NUCLEOTIDE SEQUENCE [LARGE SCALE GENOMIC DNA]</scope>
    <source>
        <strain evidence="1 2">NL-1719</strain>
    </source>
</reference>
<protein>
    <submittedName>
        <fullName evidence="1">Uncharacterized protein</fullName>
    </submittedName>
</protein>
<sequence length="304" mass="34113">MPPTDFNLFSGTHPNLQSLRLNTCHLPLNFVVVSGHTMTHLHLITHTPRIAVEPFAKVLISLPNLKELELVGSIDNRALSRAQNVPRVALPNLETIKIGEEHPESAFQFVEWFYIPAALVHLSSVEDSDWTTLCSGFNAHQDEIPFDIRFLSIRGDPSEMVILSISSDTLYHRYSMQLKATEVDDAVDCILDMLDLSNVINMTLDAIPLEDIDRMLGQMRNVEVLSVSGDHNDLMQIVVLLSLEDEGFESDDEENEDDDDDLCSFPNLRELTFSKLEDGAHNVLLEILDSRQEIGLGPVKLTVL</sequence>
<organism evidence="1 2">
    <name type="scientific">Pluteus cervinus</name>
    <dbReference type="NCBI Taxonomy" id="181527"/>
    <lineage>
        <taxon>Eukaryota</taxon>
        <taxon>Fungi</taxon>
        <taxon>Dikarya</taxon>
        <taxon>Basidiomycota</taxon>
        <taxon>Agaricomycotina</taxon>
        <taxon>Agaricomycetes</taxon>
        <taxon>Agaricomycetidae</taxon>
        <taxon>Agaricales</taxon>
        <taxon>Pluteineae</taxon>
        <taxon>Pluteaceae</taxon>
        <taxon>Pluteus</taxon>
    </lineage>
</organism>
<dbReference type="EMBL" id="ML208515">
    <property type="protein sequence ID" value="TFK63590.1"/>
    <property type="molecule type" value="Genomic_DNA"/>
</dbReference>
<evidence type="ECO:0000313" key="2">
    <source>
        <dbReference type="Proteomes" id="UP000308600"/>
    </source>
</evidence>
<accession>A0ACD3ADS6</accession>
<proteinExistence type="predicted"/>
<keyword evidence="2" id="KW-1185">Reference proteome</keyword>
<name>A0ACD3ADS6_9AGAR</name>
<dbReference type="Proteomes" id="UP000308600">
    <property type="component" value="Unassembled WGS sequence"/>
</dbReference>
<gene>
    <name evidence="1" type="ORF">BDN72DRAFT_803126</name>
</gene>
<feature type="non-terminal residue" evidence="1">
    <location>
        <position position="304"/>
    </location>
</feature>
<evidence type="ECO:0000313" key="1">
    <source>
        <dbReference type="EMBL" id="TFK63590.1"/>
    </source>
</evidence>